<protein>
    <submittedName>
        <fullName evidence="2">Uncharacterized protein</fullName>
    </submittedName>
</protein>
<dbReference type="EMBL" id="JAHRIO010024834">
    <property type="protein sequence ID" value="MEQ2166651.1"/>
    <property type="molecule type" value="Genomic_DNA"/>
</dbReference>
<dbReference type="Proteomes" id="UP001476798">
    <property type="component" value="Unassembled WGS sequence"/>
</dbReference>
<proteinExistence type="predicted"/>
<reference evidence="2 3" key="1">
    <citation type="submission" date="2021-06" db="EMBL/GenBank/DDBJ databases">
        <authorList>
            <person name="Palmer J.M."/>
        </authorList>
    </citation>
    <scope>NUCLEOTIDE SEQUENCE [LARGE SCALE GENOMIC DNA]</scope>
    <source>
        <strain evidence="2 3">GA_2019</strain>
        <tissue evidence="2">Muscle</tissue>
    </source>
</reference>
<evidence type="ECO:0000313" key="2">
    <source>
        <dbReference type="EMBL" id="MEQ2166651.1"/>
    </source>
</evidence>
<evidence type="ECO:0000256" key="1">
    <source>
        <dbReference type="SAM" id="Phobius"/>
    </source>
</evidence>
<keyword evidence="1" id="KW-0472">Membrane</keyword>
<organism evidence="2 3">
    <name type="scientific">Goodea atripinnis</name>
    <dbReference type="NCBI Taxonomy" id="208336"/>
    <lineage>
        <taxon>Eukaryota</taxon>
        <taxon>Metazoa</taxon>
        <taxon>Chordata</taxon>
        <taxon>Craniata</taxon>
        <taxon>Vertebrata</taxon>
        <taxon>Euteleostomi</taxon>
        <taxon>Actinopterygii</taxon>
        <taxon>Neopterygii</taxon>
        <taxon>Teleostei</taxon>
        <taxon>Neoteleostei</taxon>
        <taxon>Acanthomorphata</taxon>
        <taxon>Ovalentaria</taxon>
        <taxon>Atherinomorphae</taxon>
        <taxon>Cyprinodontiformes</taxon>
        <taxon>Goodeidae</taxon>
        <taxon>Goodea</taxon>
    </lineage>
</organism>
<name>A0ABV0N5M3_9TELE</name>
<accession>A0ABV0N5M3</accession>
<comment type="caution">
    <text evidence="2">The sequence shown here is derived from an EMBL/GenBank/DDBJ whole genome shotgun (WGS) entry which is preliminary data.</text>
</comment>
<keyword evidence="3" id="KW-1185">Reference proteome</keyword>
<gene>
    <name evidence="2" type="ORF">GOODEAATRI_030494</name>
</gene>
<keyword evidence="1" id="KW-1133">Transmembrane helix</keyword>
<feature type="transmembrane region" description="Helical" evidence="1">
    <location>
        <begin position="12"/>
        <end position="32"/>
    </location>
</feature>
<keyword evidence="1" id="KW-0812">Transmembrane</keyword>
<sequence>MNDNDKQFVLDNHLYDTTDMIVFGGFVFIFFFRRRNHFYNDMAPNDIMGCSPSKGGDPAWCPKNQPSTLKYFGITGRPCLETNNIIMHRCEVLLNIQNQTIRHNWREPGVDSAN</sequence>
<evidence type="ECO:0000313" key="3">
    <source>
        <dbReference type="Proteomes" id="UP001476798"/>
    </source>
</evidence>